<accession>A0AAW4W1H8</accession>
<gene>
    <name evidence="1" type="ORF">LKD22_08905</name>
</gene>
<sequence length="50" mass="5528">MKLRWFNRNAGYSGTDPLGCTNRAGGSPYPGGISQHRLSGVLELRKRVRP</sequence>
<evidence type="ECO:0000313" key="1">
    <source>
        <dbReference type="EMBL" id="MCC2177238.1"/>
    </source>
</evidence>
<dbReference type="GeneID" id="98659315"/>
<name>A0AAW4W1H8_9FIRM</name>
<comment type="caution">
    <text evidence="1">The sequence shown here is derived from an EMBL/GenBank/DDBJ whole genome shotgun (WGS) entry which is preliminary data.</text>
</comment>
<keyword evidence="2" id="KW-1185">Reference proteome</keyword>
<evidence type="ECO:0000313" key="2">
    <source>
        <dbReference type="Proteomes" id="UP001298753"/>
    </source>
</evidence>
<protein>
    <submittedName>
        <fullName evidence="1">Uncharacterized protein</fullName>
    </submittedName>
</protein>
<proteinExistence type="predicted"/>
<dbReference type="AlphaFoldDB" id="A0AAW4W1H8"/>
<organism evidence="1 2">
    <name type="scientific">Agathobaculum butyriciproducens</name>
    <dbReference type="NCBI Taxonomy" id="1628085"/>
    <lineage>
        <taxon>Bacteria</taxon>
        <taxon>Bacillati</taxon>
        <taxon>Bacillota</taxon>
        <taxon>Clostridia</taxon>
        <taxon>Eubacteriales</taxon>
        <taxon>Butyricicoccaceae</taxon>
        <taxon>Agathobaculum</taxon>
    </lineage>
</organism>
<dbReference type="EMBL" id="JAJEPX010000026">
    <property type="protein sequence ID" value="MCC2177238.1"/>
    <property type="molecule type" value="Genomic_DNA"/>
</dbReference>
<reference evidence="1 2" key="1">
    <citation type="submission" date="2021-10" db="EMBL/GenBank/DDBJ databases">
        <title>Anaerobic single-cell dispensing facilitates the cultivation of human gut bacteria.</title>
        <authorList>
            <person name="Afrizal A."/>
        </authorList>
    </citation>
    <scope>NUCLEOTIDE SEQUENCE [LARGE SCALE GENOMIC DNA]</scope>
    <source>
        <strain evidence="1 2">CLA-AA-H270</strain>
    </source>
</reference>
<dbReference type="Proteomes" id="UP001298753">
    <property type="component" value="Unassembled WGS sequence"/>
</dbReference>
<dbReference type="RefSeq" id="WP_227600866.1">
    <property type="nucleotide sequence ID" value="NZ_JAJEPX010000026.1"/>
</dbReference>